<feature type="chain" id="PRO_5020583193" description="Lipoprotein" evidence="1">
    <location>
        <begin position="20"/>
        <end position="167"/>
    </location>
</feature>
<evidence type="ECO:0008006" key="4">
    <source>
        <dbReference type="Google" id="ProtNLM"/>
    </source>
</evidence>
<dbReference type="OrthoDB" id="6197767at2"/>
<keyword evidence="3" id="KW-1185">Reference proteome</keyword>
<accession>A0A4R6XTJ8</accession>
<keyword evidence="1" id="KW-0732">Signal</keyword>
<dbReference type="RefSeq" id="WP_099018065.1">
    <property type="nucleotide sequence ID" value="NZ_NIHB01000001.1"/>
</dbReference>
<gene>
    <name evidence="2" type="ORF">C8D91_0142</name>
</gene>
<dbReference type="PROSITE" id="PS51257">
    <property type="entry name" value="PROKAR_LIPOPROTEIN"/>
    <property type="match status" value="1"/>
</dbReference>
<sequence>MKKTLLIIALSGIAMSQMASSCTPEPEISKPPRLVNGEWIQEAKPSAKELAQVDFDQLKKMNFTYVFSGIYRKEASFNNKPMTYIQTKKIWQGKVTETVDIDLGKPPTDNKCSPMKLDEEYIFFAKLGGRNNPIHLKSFRKATPTLKALLGKPTKQWLRGRLIHSKK</sequence>
<evidence type="ECO:0000256" key="1">
    <source>
        <dbReference type="SAM" id="SignalP"/>
    </source>
</evidence>
<dbReference type="EMBL" id="SNZB01000001">
    <property type="protein sequence ID" value="TDR23282.1"/>
    <property type="molecule type" value="Genomic_DNA"/>
</dbReference>
<evidence type="ECO:0000313" key="3">
    <source>
        <dbReference type="Proteomes" id="UP000295724"/>
    </source>
</evidence>
<reference evidence="2 3" key="1">
    <citation type="submission" date="2019-03" db="EMBL/GenBank/DDBJ databases">
        <title>Genomic Encyclopedia of Type Strains, Phase IV (KMG-IV): sequencing the most valuable type-strain genomes for metagenomic binning, comparative biology and taxonomic classification.</title>
        <authorList>
            <person name="Goeker M."/>
        </authorList>
    </citation>
    <scope>NUCLEOTIDE SEQUENCE [LARGE SCALE GENOMIC DNA]</scope>
    <source>
        <strain evidence="2 3">DSM 25488</strain>
    </source>
</reference>
<evidence type="ECO:0000313" key="2">
    <source>
        <dbReference type="EMBL" id="TDR23282.1"/>
    </source>
</evidence>
<name>A0A4R6XTJ8_9GAMM</name>
<feature type="signal peptide" evidence="1">
    <location>
        <begin position="1"/>
        <end position="19"/>
    </location>
</feature>
<proteinExistence type="predicted"/>
<comment type="caution">
    <text evidence="2">The sequence shown here is derived from an EMBL/GenBank/DDBJ whole genome shotgun (WGS) entry which is preliminary data.</text>
</comment>
<protein>
    <recommendedName>
        <fullName evidence="4">Lipoprotein</fullName>
    </recommendedName>
</protein>
<dbReference type="AlphaFoldDB" id="A0A4R6XTJ8"/>
<organism evidence="2 3">
    <name type="scientific">Marinicella litoralis</name>
    <dbReference type="NCBI Taxonomy" id="644220"/>
    <lineage>
        <taxon>Bacteria</taxon>
        <taxon>Pseudomonadati</taxon>
        <taxon>Pseudomonadota</taxon>
        <taxon>Gammaproteobacteria</taxon>
        <taxon>Lysobacterales</taxon>
        <taxon>Marinicellaceae</taxon>
        <taxon>Marinicella</taxon>
    </lineage>
</organism>
<dbReference type="Proteomes" id="UP000295724">
    <property type="component" value="Unassembled WGS sequence"/>
</dbReference>